<evidence type="ECO:0000313" key="5">
    <source>
        <dbReference type="EMBL" id="MBD2200752.1"/>
    </source>
</evidence>
<dbReference type="CDD" id="cd00200">
    <property type="entry name" value="WD40"/>
    <property type="match status" value="2"/>
</dbReference>
<evidence type="ECO:0000256" key="2">
    <source>
        <dbReference type="ARBA" id="ARBA00022737"/>
    </source>
</evidence>
<feature type="repeat" description="WD" evidence="3">
    <location>
        <begin position="685"/>
        <end position="726"/>
    </location>
</feature>
<dbReference type="Proteomes" id="UP000658514">
    <property type="component" value="Unassembled WGS sequence"/>
</dbReference>
<feature type="repeat" description="WD" evidence="3">
    <location>
        <begin position="937"/>
        <end position="978"/>
    </location>
</feature>
<evidence type="ECO:0000313" key="6">
    <source>
        <dbReference type="Proteomes" id="UP000658514"/>
    </source>
</evidence>
<dbReference type="PROSITE" id="PS50294">
    <property type="entry name" value="WD_REPEATS_REGION"/>
    <property type="match status" value="11"/>
</dbReference>
<dbReference type="InterPro" id="IPR058651">
    <property type="entry name" value="HTH_VMAP-M9"/>
</dbReference>
<proteinExistence type="predicted"/>
<feature type="repeat" description="WD" evidence="3">
    <location>
        <begin position="1070"/>
        <end position="1103"/>
    </location>
</feature>
<protein>
    <submittedName>
        <fullName evidence="5">NACHT domain-containing protein</fullName>
    </submittedName>
</protein>
<evidence type="ECO:0000256" key="3">
    <source>
        <dbReference type="PROSITE-ProRule" id="PRU00221"/>
    </source>
</evidence>
<sequence length="1186" mass="132703">MELQKALKIAKDSVFRKTGKQLTPVEIAVIEGTILGKTYEEIAAVTRYSAAYLSRTVSPHLWELLSQALGQSVGKKNIRLCLERLEAAGEEPRNLLPTDNGKVKPPVIVPSTQTDWGEAINVSAFYGRHLELERLRQIVEEEHCRLVVLLGLGGIGKTALSVKLAQQLETKFEFVIWRSLRNAPSLESLLTDVVPFVSNQQQTKPELRKLLNCLKQSRCLVILDNLETLLDSQQVGQFQPEFAEYGELLRLVGEVEHQSCVVLTSREKPAIAATLEGMDMAVRSLRLDGDKEAAQAILQAKGLVGTEKQKQELGDRYGNSPLALKIIATSITELFDGSIGDFLQEDTLIFNGIRRLLDQQFHRLSILEKNVMYWLAINREWTSIAELQADIIPAVAKGKLLETLEALSFRCLLEQQGTRFTQQPVVMEYMTEQILDLSQSELSQSALDFLTTHALLKATAKDYIRETQRRLIVERLCDRLVDRFGSQTTLIQHLQQQFHSLRHSTQPSYGAGNLINLLSHLKADLTATDFSCLTIRQADLRDTPLQQVNFANANFSSCVFADSVTDINNMVLSPNGEILVMMGLNGTLFFYQMATGQWLYSWSAHQNWSFGVTFAKDGQTIFTSSFDQTIKQWDLATKQCLKTWQTNSPIWQIALSPDGQWLASGHENGTIQLRNINTENDPILLSDRAGAIRDLAFHPHRNLLASASSDRTVKFWQIPTGECVSTLDDHSQSLWAIRFNPQGTYLASVCADSGVKVWDVETGECLRTLTIDTVQMNGIAFSPNGQILAFACQDQTIRLWDIECDRQIRILQGHRMGVWGLAFSADGQILISSSGSAQVKFWQVDSGQCWKTFQGEMQGLWAIAFDPSFSQMVSSGDDGRIRLWSLATGKCSQIMSGHLTRIVATDYHPQQPWAASASYDGYVKLWDMQQGRCLQTFKGHTSWVVGVAFHPTKPWLISCGYDNTIRFWSIETGQAMRTIDLEHGGYVFAIAFHPQEHWLASSSEDGIVRFWDSLSGTLLQELQGHTARVWTLDFHPQGHLLASGSHDGTVKLWDVHSGDCVATWEGFGVVMSVSFSPDGRLLAANSDRLIRLWDVEKKQPLLTLECHTNVISAVKFLPNLTIDGGYTLVSASYDETIRFWNIETGNCLQILRPDRLYEGMNIAGVTGLSEGQKAVLKQLGARENSF</sequence>
<dbReference type="EMBL" id="JACJQH010000110">
    <property type="protein sequence ID" value="MBD2200752.1"/>
    <property type="molecule type" value="Genomic_DNA"/>
</dbReference>
<comment type="caution">
    <text evidence="5">The sequence shown here is derived from an EMBL/GenBank/DDBJ whole genome shotgun (WGS) entry which is preliminary data.</text>
</comment>
<accession>A0ABR8AQ89</accession>
<feature type="repeat" description="WD" evidence="3">
    <location>
        <begin position="1022"/>
        <end position="1063"/>
    </location>
</feature>
<dbReference type="SMART" id="SM00382">
    <property type="entry name" value="AAA"/>
    <property type="match status" value="1"/>
</dbReference>
<feature type="repeat" description="WD" evidence="3">
    <location>
        <begin position="853"/>
        <end position="894"/>
    </location>
</feature>
<feature type="repeat" description="WD" evidence="3">
    <location>
        <begin position="727"/>
        <end position="768"/>
    </location>
</feature>
<dbReference type="Pfam" id="PF00931">
    <property type="entry name" value="NB-ARC"/>
    <property type="match status" value="1"/>
</dbReference>
<dbReference type="InterPro" id="IPR019775">
    <property type="entry name" value="WD40_repeat_CS"/>
</dbReference>
<evidence type="ECO:0000259" key="4">
    <source>
        <dbReference type="SMART" id="SM00382"/>
    </source>
</evidence>
<dbReference type="InterPro" id="IPR003593">
    <property type="entry name" value="AAA+_ATPase"/>
</dbReference>
<dbReference type="RefSeq" id="WP_190551484.1">
    <property type="nucleotide sequence ID" value="NZ_CAWPNO010000014.1"/>
</dbReference>
<keyword evidence="6" id="KW-1185">Reference proteome</keyword>
<feature type="domain" description="AAA+ ATPase" evidence="4">
    <location>
        <begin position="143"/>
        <end position="298"/>
    </location>
</feature>
<dbReference type="InterPro" id="IPR036322">
    <property type="entry name" value="WD40_repeat_dom_sf"/>
</dbReference>
<keyword evidence="1 3" id="KW-0853">WD repeat</keyword>
<feature type="repeat" description="WD" evidence="3">
    <location>
        <begin position="811"/>
        <end position="852"/>
    </location>
</feature>
<dbReference type="PRINTS" id="PR00320">
    <property type="entry name" value="GPROTEINBRPT"/>
</dbReference>
<dbReference type="PANTHER" id="PTHR19879">
    <property type="entry name" value="TRANSCRIPTION INITIATION FACTOR TFIID"/>
    <property type="match status" value="1"/>
</dbReference>
<dbReference type="Pfam" id="PF00400">
    <property type="entry name" value="WD40"/>
    <property type="match status" value="13"/>
</dbReference>
<dbReference type="PROSITE" id="PS50082">
    <property type="entry name" value="WD_REPEATS_2"/>
    <property type="match status" value="12"/>
</dbReference>
<dbReference type="InterPro" id="IPR027417">
    <property type="entry name" value="P-loop_NTPase"/>
</dbReference>
<dbReference type="SUPFAM" id="SSF141571">
    <property type="entry name" value="Pentapeptide repeat-like"/>
    <property type="match status" value="1"/>
</dbReference>
<feature type="repeat" description="WD" evidence="3">
    <location>
        <begin position="980"/>
        <end position="1021"/>
    </location>
</feature>
<dbReference type="PRINTS" id="PR00364">
    <property type="entry name" value="DISEASERSIST"/>
</dbReference>
<dbReference type="Gene3D" id="3.40.50.300">
    <property type="entry name" value="P-loop containing nucleotide triphosphate hydrolases"/>
    <property type="match status" value="1"/>
</dbReference>
<dbReference type="InterPro" id="IPR001680">
    <property type="entry name" value="WD40_rpt"/>
</dbReference>
<evidence type="ECO:0000256" key="1">
    <source>
        <dbReference type="ARBA" id="ARBA00022574"/>
    </source>
</evidence>
<feature type="repeat" description="WD" evidence="3">
    <location>
        <begin position="1104"/>
        <end position="1150"/>
    </location>
</feature>
<feature type="repeat" description="WD" evidence="3">
    <location>
        <begin position="769"/>
        <end position="810"/>
    </location>
</feature>
<dbReference type="PANTHER" id="PTHR19879:SF9">
    <property type="entry name" value="TRANSCRIPTION INITIATION FACTOR TFIID SUBUNIT 5"/>
    <property type="match status" value="1"/>
</dbReference>
<dbReference type="PROSITE" id="PS00678">
    <property type="entry name" value="WD_REPEATS_1"/>
    <property type="match status" value="5"/>
</dbReference>
<reference evidence="5 6" key="1">
    <citation type="journal article" date="2020" name="ISME J.">
        <title>Comparative genomics reveals insights into cyanobacterial evolution and habitat adaptation.</title>
        <authorList>
            <person name="Chen M.Y."/>
            <person name="Teng W.K."/>
            <person name="Zhao L."/>
            <person name="Hu C.X."/>
            <person name="Zhou Y.K."/>
            <person name="Han B.P."/>
            <person name="Song L.R."/>
            <person name="Shu W.S."/>
        </authorList>
    </citation>
    <scope>NUCLEOTIDE SEQUENCE [LARGE SCALE GENOMIC DNA]</scope>
    <source>
        <strain evidence="5 6">FACHB-288</strain>
    </source>
</reference>
<dbReference type="InterPro" id="IPR015943">
    <property type="entry name" value="WD40/YVTN_repeat-like_dom_sf"/>
</dbReference>
<dbReference type="Gene3D" id="2.130.10.10">
    <property type="entry name" value="YVTN repeat-like/Quinoprotein amine dehydrogenase"/>
    <property type="match status" value="5"/>
</dbReference>
<organism evidence="5 6">
    <name type="scientific">Calothrix parietina FACHB-288</name>
    <dbReference type="NCBI Taxonomy" id="2692896"/>
    <lineage>
        <taxon>Bacteria</taxon>
        <taxon>Bacillati</taxon>
        <taxon>Cyanobacteriota</taxon>
        <taxon>Cyanophyceae</taxon>
        <taxon>Nostocales</taxon>
        <taxon>Calotrichaceae</taxon>
        <taxon>Calothrix</taxon>
    </lineage>
</organism>
<gene>
    <name evidence="5" type="ORF">H6G24_35815</name>
</gene>
<feature type="repeat" description="WD" evidence="3">
    <location>
        <begin position="602"/>
        <end position="643"/>
    </location>
</feature>
<dbReference type="SMART" id="SM00320">
    <property type="entry name" value="WD40"/>
    <property type="match status" value="14"/>
</dbReference>
<dbReference type="InterPro" id="IPR020472">
    <property type="entry name" value="WD40_PAC1"/>
</dbReference>
<name>A0ABR8AQ89_9CYAN</name>
<dbReference type="Pfam" id="PF26355">
    <property type="entry name" value="HTH_VMAP-M9"/>
    <property type="match status" value="1"/>
</dbReference>
<dbReference type="InterPro" id="IPR002182">
    <property type="entry name" value="NB-ARC"/>
</dbReference>
<dbReference type="SUPFAM" id="SSF52540">
    <property type="entry name" value="P-loop containing nucleoside triphosphate hydrolases"/>
    <property type="match status" value="1"/>
</dbReference>
<keyword evidence="2" id="KW-0677">Repeat</keyword>
<feature type="repeat" description="WD" evidence="3">
    <location>
        <begin position="895"/>
        <end position="936"/>
    </location>
</feature>
<dbReference type="SUPFAM" id="SSF50978">
    <property type="entry name" value="WD40 repeat-like"/>
    <property type="match status" value="3"/>
</dbReference>